<feature type="compositionally biased region" description="Pro residues" evidence="1">
    <location>
        <begin position="1136"/>
        <end position="1149"/>
    </location>
</feature>
<organism evidence="5 6">
    <name type="scientific">Agromyces mediolanus</name>
    <name type="common">Corynebacterium mediolanum</name>
    <dbReference type="NCBI Taxonomy" id="41986"/>
    <lineage>
        <taxon>Bacteria</taxon>
        <taxon>Bacillati</taxon>
        <taxon>Actinomycetota</taxon>
        <taxon>Actinomycetes</taxon>
        <taxon>Micrococcales</taxon>
        <taxon>Microbacteriaceae</taxon>
        <taxon>Agromyces</taxon>
    </lineage>
</organism>
<feature type="compositionally biased region" description="Low complexity" evidence="1">
    <location>
        <begin position="1124"/>
        <end position="1135"/>
    </location>
</feature>
<keyword evidence="6" id="KW-1185">Reference proteome</keyword>
<protein>
    <recommendedName>
        <fullName evidence="7">DUF11 domain-containing protein</fullName>
    </recommendedName>
</protein>
<evidence type="ECO:0008006" key="7">
    <source>
        <dbReference type="Google" id="ProtNLM"/>
    </source>
</evidence>
<dbReference type="InterPro" id="IPR055354">
    <property type="entry name" value="DUF7507"/>
</dbReference>
<dbReference type="PANTHER" id="PTHR34819:SF4">
    <property type="entry name" value="LARGE CYSTEINE-RICH PERIPLASMIC PROTEIN OMCB"/>
    <property type="match status" value="1"/>
</dbReference>
<dbReference type="Pfam" id="PF25564">
    <property type="entry name" value="DUF7933"/>
    <property type="match status" value="1"/>
</dbReference>
<accession>A0A918CKP6</accession>
<proteinExistence type="predicted"/>
<dbReference type="InterPro" id="IPR047589">
    <property type="entry name" value="DUF11_rpt"/>
</dbReference>
<evidence type="ECO:0000256" key="1">
    <source>
        <dbReference type="SAM" id="MobiDB-lite"/>
    </source>
</evidence>
<feature type="transmembrane region" description="Helical" evidence="2">
    <location>
        <begin position="24"/>
        <end position="44"/>
    </location>
</feature>
<keyword evidence="2" id="KW-1133">Transmembrane helix</keyword>
<dbReference type="Proteomes" id="UP000610303">
    <property type="component" value="Unassembled WGS sequence"/>
</dbReference>
<feature type="domain" description="DUF7933" evidence="4">
    <location>
        <begin position="312"/>
        <end position="413"/>
    </location>
</feature>
<comment type="caution">
    <text evidence="5">The sequence shown here is derived from an EMBL/GenBank/DDBJ whole genome shotgun (WGS) entry which is preliminary data.</text>
</comment>
<dbReference type="RefSeq" id="WP_189085450.1">
    <property type="nucleotide sequence ID" value="NZ_BMRJ01000002.1"/>
</dbReference>
<name>A0A918CKP6_AGRME</name>
<reference evidence="5" key="2">
    <citation type="submission" date="2020-09" db="EMBL/GenBank/DDBJ databases">
        <authorList>
            <person name="Sun Q."/>
            <person name="Ohkuma M."/>
        </authorList>
    </citation>
    <scope>NUCLEOTIDE SEQUENCE</scope>
    <source>
        <strain evidence="5">JCM 3346</strain>
    </source>
</reference>
<feature type="domain" description="DUF7507" evidence="3">
    <location>
        <begin position="786"/>
        <end position="890"/>
    </location>
</feature>
<dbReference type="Pfam" id="PF24346">
    <property type="entry name" value="DUF7507"/>
    <property type="match status" value="6"/>
</dbReference>
<evidence type="ECO:0000256" key="2">
    <source>
        <dbReference type="SAM" id="Phobius"/>
    </source>
</evidence>
<keyword evidence="2" id="KW-0472">Membrane</keyword>
<dbReference type="InterPro" id="IPR057693">
    <property type="entry name" value="DUF7933"/>
</dbReference>
<dbReference type="PANTHER" id="PTHR34819">
    <property type="entry name" value="LARGE CYSTEINE-RICH PERIPLASMIC PROTEIN OMCB"/>
    <property type="match status" value="1"/>
</dbReference>
<evidence type="ECO:0000259" key="4">
    <source>
        <dbReference type="Pfam" id="PF25564"/>
    </source>
</evidence>
<dbReference type="AlphaFoldDB" id="A0A918CKP6"/>
<dbReference type="NCBIfam" id="TIGR01451">
    <property type="entry name" value="B_ant_repeat"/>
    <property type="match status" value="6"/>
</dbReference>
<feature type="domain" description="DUF7507" evidence="3">
    <location>
        <begin position="903"/>
        <end position="1006"/>
    </location>
</feature>
<feature type="transmembrane region" description="Helical" evidence="2">
    <location>
        <begin position="1159"/>
        <end position="1179"/>
    </location>
</feature>
<feature type="domain" description="DUF7507" evidence="3">
    <location>
        <begin position="550"/>
        <end position="654"/>
    </location>
</feature>
<evidence type="ECO:0000313" key="5">
    <source>
        <dbReference type="EMBL" id="GGR28244.1"/>
    </source>
</evidence>
<feature type="domain" description="DUF7507" evidence="3">
    <location>
        <begin position="667"/>
        <end position="772"/>
    </location>
</feature>
<feature type="region of interest" description="Disordered" evidence="1">
    <location>
        <begin position="1113"/>
        <end position="1153"/>
    </location>
</feature>
<feature type="region of interest" description="Disordered" evidence="1">
    <location>
        <begin position="869"/>
        <end position="898"/>
    </location>
</feature>
<keyword evidence="2" id="KW-0812">Transmembrane</keyword>
<dbReference type="EMBL" id="BMRJ01000002">
    <property type="protein sequence ID" value="GGR28244.1"/>
    <property type="molecule type" value="Genomic_DNA"/>
</dbReference>
<feature type="domain" description="DUF7507" evidence="3">
    <location>
        <begin position="434"/>
        <end position="539"/>
    </location>
</feature>
<gene>
    <name evidence="5" type="ORF">GCM10010196_22520</name>
</gene>
<feature type="domain" description="DUF7507" evidence="3">
    <location>
        <begin position="1018"/>
        <end position="1123"/>
    </location>
</feature>
<dbReference type="InterPro" id="IPR051172">
    <property type="entry name" value="Chlamydia_OmcB"/>
</dbReference>
<sequence length="1188" mass="119230">MTHAHHRQTQGLGIRSGSGRHPRWLAAIVAIAALLVGGGALTAATSASGAPGSPGIPRAASVPVFAEDFQNQVATNGIRLPQYTGGAAANTSTYVASPAWLPAGDQCNGWILRSSTPRNAVVTGVDSGCDATAWARLQGMATAIGLFRGETLPVAQQNQILSAYTNGGSNPGPGVQFQTAKPITTSITAGHFYQISAIYGAVNCVSEGPGLGRQDPSLTFNLIQNQTGSGPAPGTGTGTITTLASGLNPCTDPAARIITTAGQNYHVAKLNSQGFRAPAGVSTIGIQLYNAAGGFRGNDSGFDDPQIVDATPQLDKVFSPTTAVAGSTTTLTFTITNTDELAAKNGWSFTDTLPAGLAFAGEPGTDCPAGVATIDGNAITGSGNLDAGTASCTFTVLVTSAVAGTYTNGPGNIGPLDGLLEPGDSTVVFTVPETPAISLVKSADLADPSEFVADRTVTYTFQVTNSGNVPLTDVSVAETAFDGSGTPSAISCPQTTLAVGAAMSCTATYVLTQEDIDQGSVTNTARATGTPPSGPPVTADSTAVVSGDETPSIAIVKAADASGVQQPTAVGDPIAYTVTVTNTGNVTLVDVEVVDTLLGDGLSYTWPGDDGVLAPGQFVTVTGSHAVTQADIEAGLVTNTATTTAQTQAGTPVDAGPATTTTPLTQAPSLLLGKEATPDFSSPPSVGDLIAYDFTIENTGNLRLENVSITDRLSGITAISYTWPGDPGVLEPGDIATGTASYAITQADIDAGGVINRAVANGTTASGANTPSNEVETETPIDRSDAIALTKTADASGLSSPAAPGDPIVYHFVVTNTGNTTLTGVSIAEQLPGVSALRYTWPGVDGVLRPGQFAVASASYPVAQADIDAGEVTNEATASGTGPDETEVESPPATTTTPLDEAARITLVKSASPSDAASFVVGQVITYSFVVTNTGNLTVTGLAITEDAFSGSGPENPITCPSAPLPPGQQATCTTTYTLTQADVDAGQLANTAHATGEAGGEPVESNPSSTVIPALQSPALSLVKSADVERVTAAGQVISYTFRVTNIGNVTLRTVEVVETDFSGAGTAPVVTCPSGAAELLPGAFVDCEASYTTVAADLTGAAIENTAIATGTAPDESPVESPPSSASVETVTPTPTPTPVPPKPGPPLAGTGWEPPVGAILIALLLTAAGAAALLLARRQPTGRHR</sequence>
<evidence type="ECO:0000259" key="3">
    <source>
        <dbReference type="Pfam" id="PF24346"/>
    </source>
</evidence>
<reference evidence="5" key="1">
    <citation type="journal article" date="2014" name="Int. J. Syst. Evol. Microbiol.">
        <title>Complete genome sequence of Corynebacterium casei LMG S-19264T (=DSM 44701T), isolated from a smear-ripened cheese.</title>
        <authorList>
            <consortium name="US DOE Joint Genome Institute (JGI-PGF)"/>
            <person name="Walter F."/>
            <person name="Albersmeier A."/>
            <person name="Kalinowski J."/>
            <person name="Ruckert C."/>
        </authorList>
    </citation>
    <scope>NUCLEOTIDE SEQUENCE</scope>
    <source>
        <strain evidence="5">JCM 3346</strain>
    </source>
</reference>
<evidence type="ECO:0000313" key="6">
    <source>
        <dbReference type="Proteomes" id="UP000610303"/>
    </source>
</evidence>